<comment type="caution">
    <text evidence="1">The sequence shown here is derived from an EMBL/GenBank/DDBJ whole genome shotgun (WGS) entry which is preliminary data.</text>
</comment>
<name>A0AA88JDZ2_FICCA</name>
<organism evidence="1 2">
    <name type="scientific">Ficus carica</name>
    <name type="common">Common fig</name>
    <dbReference type="NCBI Taxonomy" id="3494"/>
    <lineage>
        <taxon>Eukaryota</taxon>
        <taxon>Viridiplantae</taxon>
        <taxon>Streptophyta</taxon>
        <taxon>Embryophyta</taxon>
        <taxon>Tracheophyta</taxon>
        <taxon>Spermatophyta</taxon>
        <taxon>Magnoliopsida</taxon>
        <taxon>eudicotyledons</taxon>
        <taxon>Gunneridae</taxon>
        <taxon>Pentapetalae</taxon>
        <taxon>rosids</taxon>
        <taxon>fabids</taxon>
        <taxon>Rosales</taxon>
        <taxon>Moraceae</taxon>
        <taxon>Ficeae</taxon>
        <taxon>Ficus</taxon>
    </lineage>
</organism>
<dbReference type="AlphaFoldDB" id="A0AA88JDZ2"/>
<gene>
    <name evidence="1" type="ORF">TIFTF001_039532</name>
</gene>
<keyword evidence="2" id="KW-1185">Reference proteome</keyword>
<evidence type="ECO:0000313" key="2">
    <source>
        <dbReference type="Proteomes" id="UP001187192"/>
    </source>
</evidence>
<reference evidence="1" key="1">
    <citation type="submission" date="2023-07" db="EMBL/GenBank/DDBJ databases">
        <title>draft genome sequence of fig (Ficus carica).</title>
        <authorList>
            <person name="Takahashi T."/>
            <person name="Nishimura K."/>
        </authorList>
    </citation>
    <scope>NUCLEOTIDE SEQUENCE</scope>
</reference>
<sequence>MLMDGALCAMIRVCELEYAESLIVDFFISREYGFHFVGGKIRVCELEYAESLIVDFFISREYGFHFVGGK</sequence>
<protein>
    <submittedName>
        <fullName evidence="1">Uncharacterized protein</fullName>
    </submittedName>
</protein>
<dbReference type="Proteomes" id="UP001187192">
    <property type="component" value="Unassembled WGS sequence"/>
</dbReference>
<proteinExistence type="predicted"/>
<dbReference type="EMBL" id="BTGU01001158">
    <property type="protein sequence ID" value="GMN70489.1"/>
    <property type="molecule type" value="Genomic_DNA"/>
</dbReference>
<accession>A0AA88JDZ2</accession>
<evidence type="ECO:0000313" key="1">
    <source>
        <dbReference type="EMBL" id="GMN70489.1"/>
    </source>
</evidence>